<evidence type="ECO:0008006" key="4">
    <source>
        <dbReference type="Google" id="ProtNLM"/>
    </source>
</evidence>
<organism evidence="2 3">
    <name type="scientific">Amycolatopsis suaedae</name>
    <dbReference type="NCBI Taxonomy" id="2510978"/>
    <lineage>
        <taxon>Bacteria</taxon>
        <taxon>Bacillati</taxon>
        <taxon>Actinomycetota</taxon>
        <taxon>Actinomycetes</taxon>
        <taxon>Pseudonocardiales</taxon>
        <taxon>Pseudonocardiaceae</taxon>
        <taxon>Amycolatopsis</taxon>
    </lineage>
</organism>
<feature type="chain" id="PRO_5039693105" description="Secreted protein" evidence="1">
    <location>
        <begin position="25"/>
        <end position="84"/>
    </location>
</feature>
<comment type="caution">
    <text evidence="2">The sequence shown here is derived from an EMBL/GenBank/DDBJ whole genome shotgun (WGS) entry which is preliminary data.</text>
</comment>
<dbReference type="OrthoDB" id="9980663at2"/>
<dbReference type="Proteomes" id="UP000292003">
    <property type="component" value="Unassembled WGS sequence"/>
</dbReference>
<dbReference type="RefSeq" id="WP_130479546.1">
    <property type="nucleotide sequence ID" value="NZ_SFCC01000022.1"/>
</dbReference>
<keyword evidence="3" id="KW-1185">Reference proteome</keyword>
<accession>A0A4Q7IYZ0</accession>
<evidence type="ECO:0000313" key="3">
    <source>
        <dbReference type="Proteomes" id="UP000292003"/>
    </source>
</evidence>
<name>A0A4Q7IYZ0_9PSEU</name>
<keyword evidence="1" id="KW-0732">Signal</keyword>
<reference evidence="2 3" key="1">
    <citation type="submission" date="2019-02" db="EMBL/GenBank/DDBJ databases">
        <title>Draft genome sequence of Amycolatopsis sp. 8-3EHSu isolated from roots of Suaeda maritima.</title>
        <authorList>
            <person name="Duangmal K."/>
            <person name="Chantavorakit T."/>
        </authorList>
    </citation>
    <scope>NUCLEOTIDE SEQUENCE [LARGE SCALE GENOMIC DNA]</scope>
    <source>
        <strain evidence="2 3">8-3EHSu</strain>
    </source>
</reference>
<sequence length="84" mass="9214">MRKRGIGVAAGMGLTALVAGTLLAAPAVAAQAEVASPMGLVKYPDEFRTLGECQAVGNDMVRRTWAWFYECKYTVPWALYYEPR</sequence>
<dbReference type="AlphaFoldDB" id="A0A4Q7IYZ0"/>
<proteinExistence type="predicted"/>
<gene>
    <name evidence="2" type="ORF">EWH70_33240</name>
</gene>
<feature type="signal peptide" evidence="1">
    <location>
        <begin position="1"/>
        <end position="24"/>
    </location>
</feature>
<evidence type="ECO:0000313" key="2">
    <source>
        <dbReference type="EMBL" id="RZQ59689.1"/>
    </source>
</evidence>
<evidence type="ECO:0000256" key="1">
    <source>
        <dbReference type="SAM" id="SignalP"/>
    </source>
</evidence>
<protein>
    <recommendedName>
        <fullName evidence="4">Secreted protein</fullName>
    </recommendedName>
</protein>
<dbReference type="EMBL" id="SFCC01000022">
    <property type="protein sequence ID" value="RZQ59689.1"/>
    <property type="molecule type" value="Genomic_DNA"/>
</dbReference>